<gene>
    <name evidence="1" type="ORF">F5148DRAFT_299317</name>
</gene>
<protein>
    <submittedName>
        <fullName evidence="1">Uncharacterized protein</fullName>
    </submittedName>
</protein>
<keyword evidence="2" id="KW-1185">Reference proteome</keyword>
<reference evidence="1" key="1">
    <citation type="submission" date="2021-03" db="EMBL/GenBank/DDBJ databases">
        <title>Evolutionary priming and transition to the ectomycorrhizal habit in an iconic lineage of mushroom-forming fungi: is preadaptation a requirement?</title>
        <authorList>
            <consortium name="DOE Joint Genome Institute"/>
            <person name="Looney B.P."/>
            <person name="Miyauchi S."/>
            <person name="Morin E."/>
            <person name="Drula E."/>
            <person name="Courty P.E."/>
            <person name="Chicoki N."/>
            <person name="Fauchery L."/>
            <person name="Kohler A."/>
            <person name="Kuo A."/>
            <person name="LaButti K."/>
            <person name="Pangilinan J."/>
            <person name="Lipzen A."/>
            <person name="Riley R."/>
            <person name="Andreopoulos W."/>
            <person name="He G."/>
            <person name="Johnson J."/>
            <person name="Barry K.W."/>
            <person name="Grigoriev I.V."/>
            <person name="Nagy L."/>
            <person name="Hibbett D."/>
            <person name="Henrissat B."/>
            <person name="Matheny P.B."/>
            <person name="Labbe J."/>
            <person name="Martin A.F."/>
        </authorList>
    </citation>
    <scope>NUCLEOTIDE SEQUENCE</scope>
    <source>
        <strain evidence="1">BPL698</strain>
    </source>
</reference>
<dbReference type="EMBL" id="JAGFNK010000020">
    <property type="protein sequence ID" value="KAI9511550.1"/>
    <property type="molecule type" value="Genomic_DNA"/>
</dbReference>
<name>A0ACC0UII4_9AGAM</name>
<organism evidence="1 2">
    <name type="scientific">Russula earlei</name>
    <dbReference type="NCBI Taxonomy" id="71964"/>
    <lineage>
        <taxon>Eukaryota</taxon>
        <taxon>Fungi</taxon>
        <taxon>Dikarya</taxon>
        <taxon>Basidiomycota</taxon>
        <taxon>Agaricomycotina</taxon>
        <taxon>Agaricomycetes</taxon>
        <taxon>Russulales</taxon>
        <taxon>Russulaceae</taxon>
        <taxon>Russula</taxon>
    </lineage>
</organism>
<dbReference type="Proteomes" id="UP001207468">
    <property type="component" value="Unassembled WGS sequence"/>
</dbReference>
<proteinExistence type="predicted"/>
<sequence>MTVRVRSLCFLCSLSFCSRVIMCMNSLRPCIHHQSVGWNMLPCKQAGIYPRGYPMSRKSSLLGLNMWSPFVFVGQMDVITCRHLLPSLETPMTIALPLIRPYGYKRLVIILSQTKLCSSPECVTRAAAFCLPDAARLLQHVKFSHHDKQVKSERILRNTARPKPFVFTAFEGCFSRSPCLLFLRQRGGPDYLYHVLGETRLPVSFFFFQFFPGNKV</sequence>
<evidence type="ECO:0000313" key="1">
    <source>
        <dbReference type="EMBL" id="KAI9511550.1"/>
    </source>
</evidence>
<accession>A0ACC0UII4</accession>
<evidence type="ECO:0000313" key="2">
    <source>
        <dbReference type="Proteomes" id="UP001207468"/>
    </source>
</evidence>
<comment type="caution">
    <text evidence="1">The sequence shown here is derived from an EMBL/GenBank/DDBJ whole genome shotgun (WGS) entry which is preliminary data.</text>
</comment>